<keyword evidence="6 7" id="KW-0472">Membrane</keyword>
<dbReference type="PROSITE" id="PS50893">
    <property type="entry name" value="ABC_TRANSPORTER_2"/>
    <property type="match status" value="1"/>
</dbReference>
<keyword evidence="4 7" id="KW-0067">ATP-binding</keyword>
<dbReference type="InterPro" id="IPR005893">
    <property type="entry name" value="PotA-like"/>
</dbReference>
<dbReference type="GO" id="GO:0015417">
    <property type="term" value="F:ABC-type polyamine transporter activity"/>
    <property type="evidence" value="ECO:0007669"/>
    <property type="project" value="UniProtKB-EC"/>
</dbReference>
<evidence type="ECO:0000313" key="10">
    <source>
        <dbReference type="Proteomes" id="UP000253303"/>
    </source>
</evidence>
<evidence type="ECO:0000256" key="7">
    <source>
        <dbReference type="RuleBase" id="RU364083"/>
    </source>
</evidence>
<keyword evidence="10" id="KW-1185">Reference proteome</keyword>
<dbReference type="InterPro" id="IPR003593">
    <property type="entry name" value="AAA+_ATPase"/>
</dbReference>
<keyword evidence="2 7" id="KW-1003">Cell membrane</keyword>
<evidence type="ECO:0000256" key="4">
    <source>
        <dbReference type="ARBA" id="ARBA00022840"/>
    </source>
</evidence>
<name>A0A366LTH5_9ACTN</name>
<dbReference type="GO" id="GO:0016887">
    <property type="term" value="F:ATP hydrolysis activity"/>
    <property type="evidence" value="ECO:0007669"/>
    <property type="project" value="InterPro"/>
</dbReference>
<comment type="catalytic activity">
    <reaction evidence="7">
        <text>ATP + H2O + polyamine-[polyamine-binding protein]Side 1 = ADP + phosphate + polyamineSide 2 + [polyamine-binding protein]Side 1.</text>
        <dbReference type="EC" id="7.6.2.11"/>
    </reaction>
</comment>
<dbReference type="SMART" id="SM00382">
    <property type="entry name" value="AAA"/>
    <property type="match status" value="1"/>
</dbReference>
<accession>A0A366LTH5</accession>
<evidence type="ECO:0000256" key="6">
    <source>
        <dbReference type="ARBA" id="ARBA00023136"/>
    </source>
</evidence>
<feature type="domain" description="ABC transporter" evidence="8">
    <location>
        <begin position="9"/>
        <end position="241"/>
    </location>
</feature>
<dbReference type="InterPro" id="IPR003439">
    <property type="entry name" value="ABC_transporter-like_ATP-bd"/>
</dbReference>
<dbReference type="PANTHER" id="PTHR42781">
    <property type="entry name" value="SPERMIDINE/PUTRESCINE IMPORT ATP-BINDING PROTEIN POTA"/>
    <property type="match status" value="1"/>
</dbReference>
<evidence type="ECO:0000256" key="1">
    <source>
        <dbReference type="ARBA" id="ARBA00022448"/>
    </source>
</evidence>
<evidence type="ECO:0000259" key="8">
    <source>
        <dbReference type="PROSITE" id="PS50893"/>
    </source>
</evidence>
<dbReference type="GO" id="GO:0043190">
    <property type="term" value="C:ATP-binding cassette (ABC) transporter complex"/>
    <property type="evidence" value="ECO:0007669"/>
    <property type="project" value="InterPro"/>
</dbReference>
<comment type="caution">
    <text evidence="9">The sequence shown here is derived from an EMBL/GenBank/DDBJ whole genome shotgun (WGS) entry which is preliminary data.</text>
</comment>
<comment type="similarity">
    <text evidence="7">Belongs to the ABC transporter superfamily. Spermidine/putrescine importer (TC 3.A.1.11.1) family.</text>
</comment>
<dbReference type="InterPro" id="IPR027417">
    <property type="entry name" value="P-loop_NTPase"/>
</dbReference>
<dbReference type="GO" id="GO:0015697">
    <property type="term" value="P:quaternary ammonium group transport"/>
    <property type="evidence" value="ECO:0007669"/>
    <property type="project" value="UniProtKB-ARBA"/>
</dbReference>
<dbReference type="OrthoDB" id="7838608at2"/>
<dbReference type="GO" id="GO:0005524">
    <property type="term" value="F:ATP binding"/>
    <property type="evidence" value="ECO:0007669"/>
    <property type="project" value="UniProtKB-KW"/>
</dbReference>
<dbReference type="NCBIfam" id="TIGR01187">
    <property type="entry name" value="potA"/>
    <property type="match status" value="1"/>
</dbReference>
<dbReference type="EMBL" id="QMEY01000015">
    <property type="protein sequence ID" value="RBQ16679.1"/>
    <property type="molecule type" value="Genomic_DNA"/>
</dbReference>
<comment type="subunit">
    <text evidence="7">The complex is composed of two ATP-binding proteins (PotA), two transmembrane proteins (PotB and PotC) and a solute-binding protein (PotD).</text>
</comment>
<dbReference type="FunFam" id="3.40.50.300:FF:000425">
    <property type="entry name" value="Probable ABC transporter, ATP-binding subunit"/>
    <property type="match status" value="1"/>
</dbReference>
<dbReference type="Proteomes" id="UP000253303">
    <property type="component" value="Unassembled WGS sequence"/>
</dbReference>
<dbReference type="Gene3D" id="3.40.50.300">
    <property type="entry name" value="P-loop containing nucleotide triphosphate hydrolases"/>
    <property type="match status" value="1"/>
</dbReference>
<dbReference type="PANTHER" id="PTHR42781:SF4">
    <property type="entry name" value="SPERMIDINE_PUTRESCINE IMPORT ATP-BINDING PROTEIN POTA"/>
    <property type="match status" value="1"/>
</dbReference>
<organism evidence="9 10">
    <name type="scientific">Spongiactinospora rosea</name>
    <dbReference type="NCBI Taxonomy" id="2248750"/>
    <lineage>
        <taxon>Bacteria</taxon>
        <taxon>Bacillati</taxon>
        <taxon>Actinomycetota</taxon>
        <taxon>Actinomycetes</taxon>
        <taxon>Streptosporangiales</taxon>
        <taxon>Streptosporangiaceae</taxon>
        <taxon>Spongiactinospora</taxon>
    </lineage>
</organism>
<dbReference type="SUPFAM" id="SSF50331">
    <property type="entry name" value="MOP-like"/>
    <property type="match status" value="1"/>
</dbReference>
<keyword evidence="1 7" id="KW-0813">Transport</keyword>
<gene>
    <name evidence="7" type="primary">potA</name>
    <name evidence="9" type="ORF">DP939_28755</name>
</gene>
<dbReference type="InterPro" id="IPR050093">
    <property type="entry name" value="ABC_SmlMolc_Importer"/>
</dbReference>
<evidence type="ECO:0000256" key="3">
    <source>
        <dbReference type="ARBA" id="ARBA00022741"/>
    </source>
</evidence>
<dbReference type="SUPFAM" id="SSF52540">
    <property type="entry name" value="P-loop containing nucleoside triphosphate hydrolases"/>
    <property type="match status" value="1"/>
</dbReference>
<dbReference type="InterPro" id="IPR008995">
    <property type="entry name" value="Mo/tungstate-bd_C_term_dom"/>
</dbReference>
<reference evidence="9 10" key="1">
    <citation type="submission" date="2018-06" db="EMBL/GenBank/DDBJ databases">
        <title>Sphaerisporangium craniellae sp. nov., isolated from a marine sponge in the South China Sea.</title>
        <authorList>
            <person name="Li L."/>
        </authorList>
    </citation>
    <scope>NUCLEOTIDE SEQUENCE [LARGE SCALE GENOMIC DNA]</scope>
    <source>
        <strain evidence="9 10">LHW63015</strain>
    </source>
</reference>
<dbReference type="AlphaFoldDB" id="A0A366LTH5"/>
<dbReference type="InterPro" id="IPR013611">
    <property type="entry name" value="Transp-assoc_OB_typ2"/>
</dbReference>
<dbReference type="PROSITE" id="PS00211">
    <property type="entry name" value="ABC_TRANSPORTER_1"/>
    <property type="match status" value="1"/>
</dbReference>
<dbReference type="InterPro" id="IPR017871">
    <property type="entry name" value="ABC_transporter-like_CS"/>
</dbReference>
<keyword evidence="5 7" id="KW-1278">Translocase</keyword>
<sequence length="382" mass="41109">MTDMRGAAIRLSSVTKRYSEHQPPVVNDVCLEIAAGEFITLLGPSGSGKSTTLNMIAGFEQLTAGDILIDGVSVASLPPYKRGLGMVFQHYALFPHMTIAQNVAFPLQQRKMRKRDIQRRVDDVLDLVGLAHLRDRLPGQISGGQAQRVALARAVVFEPHVLLMDEPLGALDKKLREQLQGEIARMHRELGITFVFVTHDQEEALALSDRIAVFDRGRIEQVGTAQELYARPASLFAAEFLGESNVFHGMITERRGRVSLVGEGFEVLTDGGSAGLVGTAGVVVVRPERIRLTVGDVAVEHDVNAMTATVTHIVYQGSYRKVAFRTDAGTTGSAREPAGAESSAIPGDRVTLCWRVGDGVIVPAQSVPVVGLPGDALVESAS</sequence>
<dbReference type="Pfam" id="PF00005">
    <property type="entry name" value="ABC_tran"/>
    <property type="match status" value="1"/>
</dbReference>
<evidence type="ECO:0000256" key="5">
    <source>
        <dbReference type="ARBA" id="ARBA00022967"/>
    </source>
</evidence>
<evidence type="ECO:0000313" key="9">
    <source>
        <dbReference type="EMBL" id="RBQ16679.1"/>
    </source>
</evidence>
<keyword evidence="3 7" id="KW-0547">Nucleotide-binding</keyword>
<dbReference type="Pfam" id="PF08402">
    <property type="entry name" value="TOBE_2"/>
    <property type="match status" value="1"/>
</dbReference>
<dbReference type="Gene3D" id="2.40.50.100">
    <property type="match status" value="1"/>
</dbReference>
<protein>
    <recommendedName>
        <fullName evidence="7">Spermidine/putrescine import ATP-binding protein PotA</fullName>
        <ecNumber evidence="7">7.6.2.11</ecNumber>
    </recommendedName>
</protein>
<dbReference type="EC" id="7.6.2.11" evidence="7"/>
<proteinExistence type="inferred from homology"/>
<comment type="function">
    <text evidence="7">Part of the ABC transporter complex PotABCD involved in spermidine/putrescine import. Responsible for energy coupling to the transport system.</text>
</comment>
<evidence type="ECO:0000256" key="2">
    <source>
        <dbReference type="ARBA" id="ARBA00022475"/>
    </source>
</evidence>